<name>A0A1V3X5J5_MYCKA</name>
<dbReference type="PROSITE" id="PS00571">
    <property type="entry name" value="AMIDASES"/>
    <property type="match status" value="1"/>
</dbReference>
<proteinExistence type="predicted"/>
<dbReference type="InterPro" id="IPR023631">
    <property type="entry name" value="Amidase_dom"/>
</dbReference>
<dbReference type="SUPFAM" id="SSF75304">
    <property type="entry name" value="Amidase signature (AS) enzymes"/>
    <property type="match status" value="1"/>
</dbReference>
<dbReference type="InterPro" id="IPR020556">
    <property type="entry name" value="Amidase_CS"/>
</dbReference>
<dbReference type="STRING" id="1768.B1T50_11035"/>
<accession>A0A1V3X5J5</accession>
<dbReference type="PANTHER" id="PTHR11895:SF176">
    <property type="entry name" value="AMIDASE AMID-RELATED"/>
    <property type="match status" value="1"/>
</dbReference>
<dbReference type="Pfam" id="PF01425">
    <property type="entry name" value="Amidase"/>
    <property type="match status" value="1"/>
</dbReference>
<evidence type="ECO:0000313" key="3">
    <source>
        <dbReference type="Proteomes" id="UP000188532"/>
    </source>
</evidence>
<feature type="domain" description="Amidase" evidence="1">
    <location>
        <begin position="2"/>
        <end position="325"/>
    </location>
</feature>
<dbReference type="InterPro" id="IPR000120">
    <property type="entry name" value="Amidase"/>
</dbReference>
<dbReference type="EMBL" id="MVBN01000004">
    <property type="protein sequence ID" value="OOK74514.1"/>
    <property type="molecule type" value="Genomic_DNA"/>
</dbReference>
<dbReference type="PANTHER" id="PTHR11895">
    <property type="entry name" value="TRANSAMIDASE"/>
    <property type="match status" value="1"/>
</dbReference>
<dbReference type="Gene3D" id="3.90.1300.10">
    <property type="entry name" value="Amidase signature (AS) domain"/>
    <property type="match status" value="1"/>
</dbReference>
<dbReference type="GO" id="GO:0003824">
    <property type="term" value="F:catalytic activity"/>
    <property type="evidence" value="ECO:0007669"/>
    <property type="project" value="InterPro"/>
</dbReference>
<dbReference type="InterPro" id="IPR036928">
    <property type="entry name" value="AS_sf"/>
</dbReference>
<evidence type="ECO:0000259" key="1">
    <source>
        <dbReference type="Pfam" id="PF01425"/>
    </source>
</evidence>
<comment type="caution">
    <text evidence="2">The sequence shown here is derived from an EMBL/GenBank/DDBJ whole genome shotgun (WGS) entry which is preliminary data.</text>
</comment>
<dbReference type="Proteomes" id="UP000188532">
    <property type="component" value="Unassembled WGS sequence"/>
</dbReference>
<sequence>MITGKLAMTEGAYLAYHPDIPAPVNPWDPATWAGVSSSGCAVATAAGLCFGSIGSDTGGSIRFPTSMCGVTGIKPTWGRVSRYGIVELAASFDHVGPIARSAADAAVLLSAIAGFDVRDPMSSRTPVPDYAADLALSRVPRAGVDWSQLSGFDDDTTSMMAQVVTTLEGIGWPVVEVTLPALDRMVDVFAKMRGVETAIAHAETYPARADAYGPVLRGLLDNARNLSAVEYQGLIIRRREFTEALQRVFTDVDLVLLPSAGLASPTVAGMRMLGVDPVLSATLARPTAPLNVTGNPAICLPAGVTSRGTPLGVQFVGRHFAEQFLVQCGHAFQQATTFHRRRPQL</sequence>
<organism evidence="2 3">
    <name type="scientific">Mycobacterium kansasii</name>
    <dbReference type="NCBI Taxonomy" id="1768"/>
    <lineage>
        <taxon>Bacteria</taxon>
        <taxon>Bacillati</taxon>
        <taxon>Actinomycetota</taxon>
        <taxon>Actinomycetes</taxon>
        <taxon>Mycobacteriales</taxon>
        <taxon>Mycobacteriaceae</taxon>
        <taxon>Mycobacterium</taxon>
    </lineage>
</organism>
<protein>
    <submittedName>
        <fullName evidence="2">Amidase family protein</fullName>
    </submittedName>
</protein>
<evidence type="ECO:0000313" key="2">
    <source>
        <dbReference type="EMBL" id="OOK74514.1"/>
    </source>
</evidence>
<gene>
    <name evidence="2" type="ORF">BZL29_4517</name>
</gene>
<reference evidence="2 3" key="1">
    <citation type="submission" date="2017-02" db="EMBL/GenBank/DDBJ databases">
        <title>Complete genome sequences of Mycobacterium kansasii strains isolated from rhesus macaques.</title>
        <authorList>
            <person name="Panda A."/>
            <person name="Nagaraj S."/>
            <person name="Zhao X."/>
            <person name="Tettelin H."/>
            <person name="Detolla L.J."/>
        </authorList>
    </citation>
    <scope>NUCLEOTIDE SEQUENCE [LARGE SCALE GENOMIC DNA]</scope>
    <source>
        <strain evidence="2 3">11-3469</strain>
    </source>
</reference>
<dbReference type="AlphaFoldDB" id="A0A1V3X5J5"/>